<evidence type="ECO:0000313" key="1">
    <source>
        <dbReference type="EMBL" id="MBA0805041.1"/>
    </source>
</evidence>
<accession>A0A7J9H5B0</accession>
<gene>
    <name evidence="1" type="ORF">Gohar_004586</name>
</gene>
<evidence type="ECO:0000313" key="2">
    <source>
        <dbReference type="Proteomes" id="UP000593560"/>
    </source>
</evidence>
<dbReference type="EMBL" id="JABFAD010000008">
    <property type="protein sequence ID" value="MBA0805041.1"/>
    <property type="molecule type" value="Genomic_DNA"/>
</dbReference>
<dbReference type="OrthoDB" id="1750606at2759"/>
<sequence>MEADLAALSLDGGEEDAWSITSCKGEEEGGNDLYFVGSFLTANIIQLQAMRTTVANLWHPYVMDGNPWTFNNHLLVYHRLQLGEDPLRVPLHFVDYWIQVHDLSPGLMSEGMKKQFGAFLGTYIDYDAKPISIGVVIFARGDKEGFAEACQNAIGKYQLAGKLSLLEIGRCGMYYVCVLSQCCMCEHGHGQGKNTHLVCEPSARLSVTCENMERSIICDASSRRALLQIGLVDHGLTLQENTCSM</sequence>
<dbReference type="Proteomes" id="UP000593560">
    <property type="component" value="Unassembled WGS sequence"/>
</dbReference>
<evidence type="ECO:0008006" key="3">
    <source>
        <dbReference type="Google" id="ProtNLM"/>
    </source>
</evidence>
<protein>
    <recommendedName>
        <fullName evidence="3">DUF4283 domain-containing protein</fullName>
    </recommendedName>
</protein>
<reference evidence="1 2" key="1">
    <citation type="journal article" date="2019" name="Genome Biol. Evol.">
        <title>Insights into the evolution of the New World diploid cottons (Gossypium, subgenus Houzingenia) based on genome sequencing.</title>
        <authorList>
            <person name="Grover C.E."/>
            <person name="Arick M.A. 2nd"/>
            <person name="Thrash A."/>
            <person name="Conover J.L."/>
            <person name="Sanders W.S."/>
            <person name="Peterson D.G."/>
            <person name="Frelichowski J.E."/>
            <person name="Scheffler J.A."/>
            <person name="Scheffler B.E."/>
            <person name="Wendel J.F."/>
        </authorList>
    </citation>
    <scope>NUCLEOTIDE SEQUENCE [LARGE SCALE GENOMIC DNA]</scope>
    <source>
        <strain evidence="1">0</strain>
        <tissue evidence="1">Leaf</tissue>
    </source>
</reference>
<dbReference type="AlphaFoldDB" id="A0A7J9H5B0"/>
<proteinExistence type="predicted"/>
<organism evidence="1 2">
    <name type="scientific">Gossypium harknessii</name>
    <dbReference type="NCBI Taxonomy" id="34285"/>
    <lineage>
        <taxon>Eukaryota</taxon>
        <taxon>Viridiplantae</taxon>
        <taxon>Streptophyta</taxon>
        <taxon>Embryophyta</taxon>
        <taxon>Tracheophyta</taxon>
        <taxon>Spermatophyta</taxon>
        <taxon>Magnoliopsida</taxon>
        <taxon>eudicotyledons</taxon>
        <taxon>Gunneridae</taxon>
        <taxon>Pentapetalae</taxon>
        <taxon>rosids</taxon>
        <taxon>malvids</taxon>
        <taxon>Malvales</taxon>
        <taxon>Malvaceae</taxon>
        <taxon>Malvoideae</taxon>
        <taxon>Gossypium</taxon>
    </lineage>
</organism>
<name>A0A7J9H5B0_9ROSI</name>
<comment type="caution">
    <text evidence="1">The sequence shown here is derived from an EMBL/GenBank/DDBJ whole genome shotgun (WGS) entry which is preliminary data.</text>
</comment>
<keyword evidence="2" id="KW-1185">Reference proteome</keyword>